<dbReference type="CDD" id="cd03255">
    <property type="entry name" value="ABC_MJ0796_LolCDE_FtsE"/>
    <property type="match status" value="1"/>
</dbReference>
<keyword evidence="3" id="KW-0067">ATP-binding</keyword>
<dbReference type="HOGENOM" id="CLU_000604_1_22_11"/>
<dbReference type="Proteomes" id="UP000006281">
    <property type="component" value="Chromosome"/>
</dbReference>
<keyword evidence="1" id="KW-0813">Transport</keyword>
<dbReference type="PROSITE" id="PS50893">
    <property type="entry name" value="ABC_TRANSPORTER_2"/>
    <property type="match status" value="1"/>
</dbReference>
<dbReference type="AlphaFoldDB" id="K0JY69"/>
<dbReference type="InterPro" id="IPR017911">
    <property type="entry name" value="MacB-like_ATP-bd"/>
</dbReference>
<dbReference type="Gene3D" id="3.40.50.300">
    <property type="entry name" value="P-loop containing nucleotide triphosphate hydrolases"/>
    <property type="match status" value="1"/>
</dbReference>
<dbReference type="GO" id="GO:0016887">
    <property type="term" value="F:ATP hydrolysis activity"/>
    <property type="evidence" value="ECO:0007669"/>
    <property type="project" value="InterPro"/>
</dbReference>
<dbReference type="InterPro" id="IPR017871">
    <property type="entry name" value="ABC_transporter-like_CS"/>
</dbReference>
<keyword evidence="6" id="KW-1185">Reference proteome</keyword>
<protein>
    <submittedName>
        <fullName evidence="5">ABC-type transporter, ATPase subunit</fullName>
    </submittedName>
</protein>
<dbReference type="PROSITE" id="PS00211">
    <property type="entry name" value="ABC_TRANSPORTER_1"/>
    <property type="match status" value="1"/>
</dbReference>
<dbReference type="EMBL" id="HE804045">
    <property type="protein sequence ID" value="CCH29644.1"/>
    <property type="molecule type" value="Genomic_DNA"/>
</dbReference>
<dbReference type="GO" id="GO:0005886">
    <property type="term" value="C:plasma membrane"/>
    <property type="evidence" value="ECO:0007669"/>
    <property type="project" value="TreeGrafter"/>
</dbReference>
<dbReference type="InterPro" id="IPR015854">
    <property type="entry name" value="ABC_transpr_LolD-like"/>
</dbReference>
<dbReference type="Pfam" id="PF00005">
    <property type="entry name" value="ABC_tran"/>
    <property type="match status" value="1"/>
</dbReference>
<keyword evidence="2" id="KW-0547">Nucleotide-binding</keyword>
<proteinExistence type="predicted"/>
<evidence type="ECO:0000256" key="2">
    <source>
        <dbReference type="ARBA" id="ARBA00022741"/>
    </source>
</evidence>
<organism evidence="5 6">
    <name type="scientific">Saccharothrix espanaensis (strain ATCC 51144 / DSM 44229 / JCM 9112 / NBRC 15066 / NRRL 15764)</name>
    <dbReference type="NCBI Taxonomy" id="1179773"/>
    <lineage>
        <taxon>Bacteria</taxon>
        <taxon>Bacillati</taxon>
        <taxon>Actinomycetota</taxon>
        <taxon>Actinomycetes</taxon>
        <taxon>Pseudonocardiales</taxon>
        <taxon>Pseudonocardiaceae</taxon>
        <taxon>Saccharothrix</taxon>
    </lineage>
</organism>
<dbReference type="GO" id="GO:0005524">
    <property type="term" value="F:ATP binding"/>
    <property type="evidence" value="ECO:0007669"/>
    <property type="project" value="UniProtKB-KW"/>
</dbReference>
<dbReference type="KEGG" id="sesp:BN6_23260"/>
<dbReference type="PANTHER" id="PTHR24220">
    <property type="entry name" value="IMPORT ATP-BINDING PROTEIN"/>
    <property type="match status" value="1"/>
</dbReference>
<gene>
    <name evidence="5" type="ordered locus">BN6_23260</name>
</gene>
<dbReference type="GO" id="GO:0022857">
    <property type="term" value="F:transmembrane transporter activity"/>
    <property type="evidence" value="ECO:0007669"/>
    <property type="project" value="TreeGrafter"/>
</dbReference>
<dbReference type="PATRIC" id="fig|1179773.3.peg.2323"/>
<dbReference type="InterPro" id="IPR003593">
    <property type="entry name" value="AAA+_ATPase"/>
</dbReference>
<dbReference type="PANTHER" id="PTHR24220:SF685">
    <property type="entry name" value="ABC TRANSPORTER RELATED"/>
    <property type="match status" value="1"/>
</dbReference>
<reference evidence="5 6" key="1">
    <citation type="journal article" date="2012" name="BMC Genomics">
        <title>Complete genome sequence of Saccharothrix espanaensis DSM 44229T and comparison to the other completely sequenced Pseudonocardiaceae.</title>
        <authorList>
            <person name="Strobel T."/>
            <person name="Al-Dilaimi A."/>
            <person name="Blom J."/>
            <person name="Gessner A."/>
            <person name="Kalinowski J."/>
            <person name="Luzhetska M."/>
            <person name="Puhler A."/>
            <person name="Szczepanowski R."/>
            <person name="Bechthold A."/>
            <person name="Ruckert C."/>
        </authorList>
    </citation>
    <scope>NUCLEOTIDE SEQUENCE [LARGE SCALE GENOMIC DNA]</scope>
    <source>
        <strain evidence="6">ATCC 51144 / DSM 44229 / JCM 9112 / NBRC 15066 / NRRL 15764</strain>
    </source>
</reference>
<accession>K0JY69</accession>
<dbReference type="InterPro" id="IPR027417">
    <property type="entry name" value="P-loop_NTPase"/>
</dbReference>
<feature type="domain" description="ABC transporter" evidence="4">
    <location>
        <begin position="1"/>
        <end position="224"/>
    </location>
</feature>
<evidence type="ECO:0000313" key="5">
    <source>
        <dbReference type="EMBL" id="CCH29644.1"/>
    </source>
</evidence>
<dbReference type="STRING" id="1179773.BN6_23260"/>
<dbReference type="SUPFAM" id="SSF52540">
    <property type="entry name" value="P-loop containing nucleoside triphosphate hydrolases"/>
    <property type="match status" value="1"/>
</dbReference>
<dbReference type="SMART" id="SM00382">
    <property type="entry name" value="AAA"/>
    <property type="match status" value="1"/>
</dbReference>
<evidence type="ECO:0000256" key="1">
    <source>
        <dbReference type="ARBA" id="ARBA00022448"/>
    </source>
</evidence>
<dbReference type="InterPro" id="IPR003439">
    <property type="entry name" value="ABC_transporter-like_ATP-bd"/>
</dbReference>
<dbReference type="eggNOG" id="COG1136">
    <property type="taxonomic scope" value="Bacteria"/>
</dbReference>
<sequence>MRRYGDVRALDGVDLDVHRGEVLAVVGPSGSGKTSLLRVLAGVTTADDGQVLLSGRSVGRLTEAERGVLRRTELGLVFQSGMLVAELTAEENAALPLLLGGVGWARALRVAREWLGVLGPAGLETRRPDALSGGQAQRVAIARALVHRPDVVLADEPTAALDSRTGHDVVTALLDAARATDAAVVLVTHDHQVARRADRVIGFRDGRVVAADEVGIAPGAVAGVGR</sequence>
<evidence type="ECO:0000313" key="6">
    <source>
        <dbReference type="Proteomes" id="UP000006281"/>
    </source>
</evidence>
<evidence type="ECO:0000256" key="3">
    <source>
        <dbReference type="ARBA" id="ARBA00022840"/>
    </source>
</evidence>
<name>K0JY69_SACES</name>
<evidence type="ECO:0000259" key="4">
    <source>
        <dbReference type="PROSITE" id="PS50893"/>
    </source>
</evidence>